<dbReference type="EMBL" id="JACXIZ010000026">
    <property type="protein sequence ID" value="MBD2846605.1"/>
    <property type="molecule type" value="Genomic_DNA"/>
</dbReference>
<dbReference type="Gene3D" id="1.50.10.10">
    <property type="match status" value="1"/>
</dbReference>
<keyword evidence="1" id="KW-0328">Glycosyltransferase</keyword>
<dbReference type="AlphaFoldDB" id="A0A927BVP3"/>
<dbReference type="PANTHER" id="PTHR37469:SF2">
    <property type="entry name" value="CELLOBIONIC ACID PHOSPHORYLASE"/>
    <property type="match status" value="1"/>
</dbReference>
<evidence type="ECO:0000256" key="2">
    <source>
        <dbReference type="ARBA" id="ARBA00022679"/>
    </source>
</evidence>
<name>A0A927BVP3_9BACL</name>
<dbReference type="InterPro" id="IPR048771">
    <property type="entry name" value="SOGP_2nd"/>
</dbReference>
<evidence type="ECO:0000313" key="9">
    <source>
        <dbReference type="Proteomes" id="UP000621560"/>
    </source>
</evidence>
<dbReference type="GO" id="GO:0005975">
    <property type="term" value="P:carbohydrate metabolic process"/>
    <property type="evidence" value="ECO:0007669"/>
    <property type="project" value="InterPro"/>
</dbReference>
<gene>
    <name evidence="8" type="ORF">IDH44_15500</name>
</gene>
<dbReference type="InterPro" id="IPR048773">
    <property type="entry name" value="SOGP_C"/>
</dbReference>
<feature type="domain" description="Glycoside phosphorylase C-terminal" evidence="6">
    <location>
        <begin position="1094"/>
        <end position="1182"/>
    </location>
</feature>
<dbReference type="Proteomes" id="UP000621560">
    <property type="component" value="Unassembled WGS sequence"/>
</dbReference>
<dbReference type="InterPro" id="IPR008928">
    <property type="entry name" value="6-hairpin_glycosidase_sf"/>
</dbReference>
<evidence type="ECO:0000313" key="8">
    <source>
        <dbReference type="EMBL" id="MBD2846605.1"/>
    </source>
</evidence>
<keyword evidence="2" id="KW-0808">Transferase</keyword>
<organism evidence="8 9">
    <name type="scientific">Paenibacillus sabuli</name>
    <dbReference type="NCBI Taxonomy" id="2772509"/>
    <lineage>
        <taxon>Bacteria</taxon>
        <taxon>Bacillati</taxon>
        <taxon>Bacillota</taxon>
        <taxon>Bacilli</taxon>
        <taxon>Bacillales</taxon>
        <taxon>Paenibacillaceae</taxon>
        <taxon>Paenibacillus</taxon>
    </lineage>
</organism>
<reference evidence="8" key="1">
    <citation type="submission" date="2020-09" db="EMBL/GenBank/DDBJ databases">
        <title>A novel bacterium of genus Paenibacillus, isolated from South China Sea.</title>
        <authorList>
            <person name="Huang H."/>
            <person name="Mo K."/>
            <person name="Hu Y."/>
        </authorList>
    </citation>
    <scope>NUCLEOTIDE SEQUENCE</scope>
    <source>
        <strain evidence="8">IB182496</strain>
    </source>
</reference>
<dbReference type="Pfam" id="PF21958">
    <property type="entry name" value="SOGP_N"/>
    <property type="match status" value="1"/>
</dbReference>
<accession>A0A927BVP3</accession>
<feature type="domain" description="SOGP N-terminal" evidence="7">
    <location>
        <begin position="30"/>
        <end position="268"/>
    </location>
</feature>
<protein>
    <submittedName>
        <fullName evidence="8">Cellobiose phosphorylase</fullName>
    </submittedName>
</protein>
<feature type="domain" description="Glycosyl hydrolase 94 catalytic" evidence="4">
    <location>
        <begin position="757"/>
        <end position="1031"/>
    </location>
</feature>
<dbReference type="InterPro" id="IPR033432">
    <property type="entry name" value="GH94_catalytic"/>
</dbReference>
<feature type="compositionally biased region" description="Basic and acidic residues" evidence="3">
    <location>
        <begin position="302"/>
        <end position="313"/>
    </location>
</feature>
<dbReference type="InterPro" id="IPR053831">
    <property type="entry name" value="SOGP_N"/>
</dbReference>
<evidence type="ECO:0000256" key="3">
    <source>
        <dbReference type="SAM" id="MobiDB-lite"/>
    </source>
</evidence>
<feature type="domain" description="Glycoside phosphorylase super sandwich" evidence="5">
    <location>
        <begin position="360"/>
        <end position="608"/>
    </location>
</feature>
<feature type="compositionally biased region" description="Low complexity" evidence="3">
    <location>
        <begin position="314"/>
        <end position="340"/>
    </location>
</feature>
<feature type="region of interest" description="Disordered" evidence="3">
    <location>
        <begin position="294"/>
        <end position="340"/>
    </location>
</feature>
<dbReference type="InterPro" id="IPR052047">
    <property type="entry name" value="GH94_Enzymes"/>
</dbReference>
<proteinExistence type="predicted"/>
<evidence type="ECO:0000259" key="4">
    <source>
        <dbReference type="Pfam" id="PF17167"/>
    </source>
</evidence>
<dbReference type="Pfam" id="PF21250">
    <property type="entry name" value="SOGP_2nd"/>
    <property type="match status" value="1"/>
</dbReference>
<evidence type="ECO:0000259" key="6">
    <source>
        <dbReference type="Pfam" id="PF21270"/>
    </source>
</evidence>
<dbReference type="Pfam" id="PF17167">
    <property type="entry name" value="Glyco_hydro_94"/>
    <property type="match status" value="1"/>
</dbReference>
<dbReference type="GO" id="GO:0016757">
    <property type="term" value="F:glycosyltransferase activity"/>
    <property type="evidence" value="ECO:0007669"/>
    <property type="project" value="UniProtKB-KW"/>
</dbReference>
<dbReference type="PANTHER" id="PTHR37469">
    <property type="entry name" value="CELLOBIONIC ACID PHOSPHORYLASE-RELATED"/>
    <property type="match status" value="1"/>
</dbReference>
<keyword evidence="9" id="KW-1185">Reference proteome</keyword>
<evidence type="ECO:0000256" key="1">
    <source>
        <dbReference type="ARBA" id="ARBA00022676"/>
    </source>
</evidence>
<evidence type="ECO:0000259" key="5">
    <source>
        <dbReference type="Pfam" id="PF21250"/>
    </source>
</evidence>
<comment type="caution">
    <text evidence="8">The sequence shown here is derived from an EMBL/GenBank/DDBJ whole genome shotgun (WGS) entry which is preliminary data.</text>
</comment>
<dbReference type="InterPro" id="IPR012341">
    <property type="entry name" value="6hp_glycosidase-like_sf"/>
</dbReference>
<dbReference type="RefSeq" id="WP_190919167.1">
    <property type="nucleotide sequence ID" value="NZ_JACXIZ010000026.1"/>
</dbReference>
<feature type="region of interest" description="Disordered" evidence="3">
    <location>
        <begin position="613"/>
        <end position="636"/>
    </location>
</feature>
<dbReference type="Pfam" id="PF21270">
    <property type="entry name" value="SOGP_4th"/>
    <property type="match status" value="1"/>
</dbReference>
<dbReference type="SUPFAM" id="SSF48208">
    <property type="entry name" value="Six-hairpin glycosidases"/>
    <property type="match status" value="1"/>
</dbReference>
<evidence type="ECO:0000259" key="7">
    <source>
        <dbReference type="Pfam" id="PF21958"/>
    </source>
</evidence>
<sequence length="1188" mass="131700">MPAKHESILPIAKAQAEHQFCLEAGEVRFTFWNSGELYEAAHRRAGTMINQWHGNPIDGALSNLYLRVLRGPRVLRVAPLLGPQSASALTHRSATRVVWEGRLEEIAYRVVFALAEGGTWFWRVMVDGRAAEMSDAHAAALEVDVVYGQDVGLAAKGAVRSNEAYVSQYIDHAVFRSPERGYVVCSRQNQPQQGGRFPYLQQGAITGAAGYSTDGFQFYGLSYKETNRPEALWQAELPSTVYQYEFAYTGLQSGRAAQSGIAEFVFYGMFAEDHPDAVTALEYEEELRRAWAQVQEQDAEAEGGRSGESKIAARPEPAAAPHSASEAALSGAPAAGRRAPTLGEPLQTAELTPAEIERLYPSRSQEEWAEGRLLSFFTDTYEHVVLKAKERLVERPHGHIVMSGGNDRLGVPVLASTSYMYGIFNAQLVVGNTTYNKLLTNARNALNVMKTSGQRIYVEIGGVYRLLAMPSLYEIGFNYARWHYRTADETFIVTSFTATDAPHLQLELKTESGKPYRYLVTQQIAMDANEYEAPPQVKLEGRTLELRAGEAAPSAKAYPALCYRLHVEGAELTLTDERALRADAAPGSAALVALALGPTAAWTMVVQGLLDGGAGPVPDPGPTSGPAAQPGPARREAAAEAARYREFLRGVMNGFRLTQGGACDAELERLNALAWWYTHNMLVHYSTPHGLEQYGGAAWGTRDVCQGPTEYFLATHKFETVREILRTVYAHQYEDDGNWPQWFMFDAYAGIQAGESHGDVIVWPLKALADYLAATGDEAVLEDRVPYMDRAANAFTAEPVSIYAHVRKQLAYIREHFLPGTHLSAYGDGDWDDTLQPADPRMKQYMTSSWTVALTYQTLRRLAAALARSRPDDAAELERLADGIEADFRRYMLDTPVIPGFVYMERPGEAERMLHPSDTRTGIRYRLLPMTRSMIGELLTPEQAEAHYNLILDELDYPDGVRLMDRPADYAGGVSRHFKRAEQGANVGREIGLQYVHAHIRFVEAMAKLGKSEEAWHGLARINPVGLTEAVPNAELRQRNAYFSSSDGKFATRYEAQAHFERLRDGSVPVKGGWRIYSSGPGIYMNQLIANCLGIRVERGGLRLDPVLPARLDGLELAFAWRGRPVTFVYRLGSRAEGRVMLNGRELPAVACSNRYRRAGWRIEGDVLERELDADGNTIEIYVEEGGE</sequence>